<feature type="domain" description="AraC effector-binding" evidence="1">
    <location>
        <begin position="25"/>
        <end position="184"/>
    </location>
</feature>
<dbReference type="PANTHER" id="PTHR36444">
    <property type="entry name" value="TRANSCRIPTIONAL REGULATOR PROTEIN YOBU-RELATED"/>
    <property type="match status" value="1"/>
</dbReference>
<accession>A0A2N1PJG1</accession>
<organism evidence="2 3">
    <name type="scientific">Candidatus Wallbacteria bacterium HGW-Wallbacteria-1</name>
    <dbReference type="NCBI Taxonomy" id="2013854"/>
    <lineage>
        <taxon>Bacteria</taxon>
        <taxon>Candidatus Walliibacteriota</taxon>
    </lineage>
</organism>
<evidence type="ECO:0000313" key="2">
    <source>
        <dbReference type="EMBL" id="PKK88488.1"/>
    </source>
</evidence>
<dbReference type="InterPro" id="IPR029442">
    <property type="entry name" value="GyrI-like"/>
</dbReference>
<sequence length="184" mass="21228">MPRLLIKPEISRQYLNHLVSGGISMKPIIKEENEIRIIGMEVLTNLVNNSIPDLWNRFFPRMAEVSHNINPCVCYGICMNDPDFDIGKFTDDTEFRYIAGLRVSDFSIVPEGMVTHVLPPQRYAVFTHRGSLQNLRTTYDYIYGAWAASTDLKICPACDFELYDNRFNPQDQENSELDIYVPIE</sequence>
<dbReference type="AlphaFoldDB" id="A0A2N1PJG1"/>
<gene>
    <name evidence="2" type="ORF">CVV64_18460</name>
</gene>
<comment type="caution">
    <text evidence="2">The sequence shown here is derived from an EMBL/GenBank/DDBJ whole genome shotgun (WGS) entry which is preliminary data.</text>
</comment>
<dbReference type="InterPro" id="IPR053182">
    <property type="entry name" value="YobU-like_regulator"/>
</dbReference>
<evidence type="ECO:0000259" key="1">
    <source>
        <dbReference type="SMART" id="SM00871"/>
    </source>
</evidence>
<evidence type="ECO:0000313" key="3">
    <source>
        <dbReference type="Proteomes" id="UP000233256"/>
    </source>
</evidence>
<dbReference type="InterPro" id="IPR011256">
    <property type="entry name" value="Reg_factor_effector_dom_sf"/>
</dbReference>
<name>A0A2N1PJG1_9BACT</name>
<dbReference type="PANTHER" id="PTHR36444:SF2">
    <property type="entry name" value="TRANSCRIPTIONAL REGULATOR PROTEIN YOBU-RELATED"/>
    <property type="match status" value="1"/>
</dbReference>
<proteinExistence type="predicted"/>
<protein>
    <recommendedName>
        <fullName evidence="1">AraC effector-binding domain-containing protein</fullName>
    </recommendedName>
</protein>
<dbReference type="SUPFAM" id="SSF55136">
    <property type="entry name" value="Probable bacterial effector-binding domain"/>
    <property type="match status" value="1"/>
</dbReference>
<dbReference type="Gene3D" id="3.20.80.10">
    <property type="entry name" value="Regulatory factor, effector binding domain"/>
    <property type="match status" value="1"/>
</dbReference>
<dbReference type="Pfam" id="PF06445">
    <property type="entry name" value="GyrI-like"/>
    <property type="match status" value="1"/>
</dbReference>
<dbReference type="EMBL" id="PGXC01000044">
    <property type="protein sequence ID" value="PKK88488.1"/>
    <property type="molecule type" value="Genomic_DNA"/>
</dbReference>
<reference evidence="2 3" key="1">
    <citation type="journal article" date="2017" name="ISME J.">
        <title>Potential for microbial H2 and metal transformations associated with novel bacteria and archaea in deep terrestrial subsurface sediments.</title>
        <authorList>
            <person name="Hernsdorf A.W."/>
            <person name="Amano Y."/>
            <person name="Miyakawa K."/>
            <person name="Ise K."/>
            <person name="Suzuki Y."/>
            <person name="Anantharaman K."/>
            <person name="Probst A."/>
            <person name="Burstein D."/>
            <person name="Thomas B.C."/>
            <person name="Banfield J.F."/>
        </authorList>
    </citation>
    <scope>NUCLEOTIDE SEQUENCE [LARGE SCALE GENOMIC DNA]</scope>
    <source>
        <strain evidence="2">HGW-Wallbacteria-1</strain>
    </source>
</reference>
<dbReference type="SMART" id="SM00871">
    <property type="entry name" value="AraC_E_bind"/>
    <property type="match status" value="1"/>
</dbReference>
<dbReference type="Proteomes" id="UP000233256">
    <property type="component" value="Unassembled WGS sequence"/>
</dbReference>
<dbReference type="InterPro" id="IPR010499">
    <property type="entry name" value="AraC_E-bd"/>
</dbReference>